<accession>A0A1V0DYG1</accession>
<organism evidence="1 2">
    <name type="scientific">Dinoroseobacter phage vB_DshS-R5C</name>
    <dbReference type="NCBI Taxonomy" id="1965368"/>
    <lineage>
        <taxon>Viruses</taxon>
        <taxon>Duplodnaviria</taxon>
        <taxon>Heunggongvirae</taxon>
        <taxon>Uroviricota</taxon>
        <taxon>Caudoviricetes</taxon>
        <taxon>Nanhaivirus</taxon>
        <taxon>Nanhaivirus D5C</taxon>
    </lineage>
</organism>
<proteinExistence type="predicted"/>
<dbReference type="EMBL" id="KY606587">
    <property type="protein sequence ID" value="ARB06170.1"/>
    <property type="molecule type" value="Genomic_DNA"/>
</dbReference>
<gene>
    <name evidence="1" type="ORF">vBDshSR5C_116</name>
</gene>
<evidence type="ECO:0000313" key="1">
    <source>
        <dbReference type="EMBL" id="ARB06170.1"/>
    </source>
</evidence>
<reference evidence="1 2" key="1">
    <citation type="submission" date="2017-02" db="EMBL/GenBank/DDBJ databases">
        <title>A novel roseosiphophage isolated from the oligotrophic South China Sea.</title>
        <authorList>
            <person name="Yang Y."/>
            <person name="Cai L."/>
            <person name="Zhang R."/>
        </authorList>
    </citation>
    <scope>NUCLEOTIDE SEQUENCE [LARGE SCALE GENOMIC DNA]</scope>
</reference>
<sequence>MTGLKFSHRDDPPPGDFWSPQLIVKLSDGRYAYGNALLRNDGRGVHSWFWDDGEGRSCHEVCYGGITVKEWAFRPTAAEVALHWGGGNG</sequence>
<evidence type="ECO:0000313" key="2">
    <source>
        <dbReference type="Proteomes" id="UP000224401"/>
    </source>
</evidence>
<protein>
    <submittedName>
        <fullName evidence="1">Uncharacterized protein</fullName>
    </submittedName>
</protein>
<keyword evidence="2" id="KW-1185">Reference proteome</keyword>
<name>A0A1V0DYG1_9CAUD</name>
<dbReference type="Proteomes" id="UP000224401">
    <property type="component" value="Segment"/>
</dbReference>